<sequence length="106" mass="12346">MSYTVQFSKIKTAPNIFFLNDEAQEITYSEFEEELKTGYRAGMVVVPVSNAIQVQVGIMTPYHKDLYEIDPGYLVEKFKVFCTELGNTEWIPDEDHEYFLGEILYE</sequence>
<evidence type="ECO:0000313" key="1">
    <source>
        <dbReference type="EMBL" id="MBO3794358.1"/>
    </source>
</evidence>
<dbReference type="Proteomes" id="UP000665181">
    <property type="component" value="Unassembled WGS sequence"/>
</dbReference>
<organism evidence="1 2">
    <name type="scientific">Bacillus subtilis</name>
    <dbReference type="NCBI Taxonomy" id="1423"/>
    <lineage>
        <taxon>Bacteria</taxon>
        <taxon>Bacillati</taxon>
        <taxon>Bacillota</taxon>
        <taxon>Bacilli</taxon>
        <taxon>Bacillales</taxon>
        <taxon>Bacillaceae</taxon>
        <taxon>Bacillus</taxon>
    </lineage>
</organism>
<name>A0A8I1WE38_BACIU</name>
<dbReference type="EMBL" id="JAGFPW010000005">
    <property type="protein sequence ID" value="MBO3794358.1"/>
    <property type="molecule type" value="Genomic_DNA"/>
</dbReference>
<reference evidence="1" key="1">
    <citation type="submission" date="2021-03" db="EMBL/GenBank/DDBJ databases">
        <title>Isolation of Bacillus subtilis from fermented food sample.</title>
        <authorList>
            <person name="Lakshmanan V."/>
            <person name="Athira K."/>
            <person name="Rajagopal K."/>
        </authorList>
    </citation>
    <scope>NUCLEOTIDE SEQUENCE</scope>
    <source>
        <strain evidence="1">S1</strain>
    </source>
</reference>
<evidence type="ECO:0000313" key="2">
    <source>
        <dbReference type="Proteomes" id="UP000665181"/>
    </source>
</evidence>
<dbReference type="AlphaFoldDB" id="A0A8I1WE38"/>
<dbReference type="RefSeq" id="WP_163190321.1">
    <property type="nucleotide sequence ID" value="NZ_JAGFPW010000005.1"/>
</dbReference>
<accession>A0A8I1WE38</accession>
<protein>
    <submittedName>
        <fullName evidence="1">Uncharacterized protein</fullName>
    </submittedName>
</protein>
<proteinExistence type="predicted"/>
<comment type="caution">
    <text evidence="1">The sequence shown here is derived from an EMBL/GenBank/DDBJ whole genome shotgun (WGS) entry which is preliminary data.</text>
</comment>
<gene>
    <name evidence="1" type="ORF">J5227_08545</name>
</gene>